<evidence type="ECO:0000313" key="1">
    <source>
        <dbReference type="EMBL" id="GBF57561.1"/>
    </source>
</evidence>
<name>A0A2P2E932_9PROT</name>
<keyword evidence="2" id="KW-1185">Reference proteome</keyword>
<dbReference type="SUPFAM" id="SSF52540">
    <property type="entry name" value="P-loop containing nucleoside triphosphate hydrolases"/>
    <property type="match status" value="1"/>
</dbReference>
<accession>A0A2P2E932</accession>
<reference evidence="1 2" key="1">
    <citation type="journal article" date="2018" name="Genome Announc.">
        <title>Draft Genome Sequence of "Candidatus Phycosocius bacilliformis," an Alphaproteobacterial Ectosymbiont of the Hydrocarbon-Producing Green Alga Botryococcus braunii.</title>
        <authorList>
            <person name="Tanabe Y."/>
            <person name="Yamaguchi H."/>
            <person name="Watanabe M.M."/>
        </authorList>
    </citation>
    <scope>NUCLEOTIDE SEQUENCE [LARGE SCALE GENOMIC DNA]</scope>
    <source>
        <strain evidence="1 2">BOTRYCO-2</strain>
    </source>
</reference>
<comment type="caution">
    <text evidence="1">The sequence shown here is derived from an EMBL/GenBank/DDBJ whole genome shotgun (WGS) entry which is preliminary data.</text>
</comment>
<dbReference type="Pfam" id="PF13671">
    <property type="entry name" value="AAA_33"/>
    <property type="match status" value="1"/>
</dbReference>
<dbReference type="AlphaFoldDB" id="A0A2P2E932"/>
<dbReference type="RefSeq" id="WP_108984439.1">
    <property type="nucleotide sequence ID" value="NZ_BFBR01000003.1"/>
</dbReference>
<dbReference type="OrthoDB" id="2639622at2"/>
<dbReference type="Proteomes" id="UP000245086">
    <property type="component" value="Unassembled WGS sequence"/>
</dbReference>
<dbReference type="InterPro" id="IPR027417">
    <property type="entry name" value="P-loop_NTPase"/>
</dbReference>
<evidence type="ECO:0000313" key="2">
    <source>
        <dbReference type="Proteomes" id="UP000245086"/>
    </source>
</evidence>
<evidence type="ECO:0008006" key="3">
    <source>
        <dbReference type="Google" id="ProtNLM"/>
    </source>
</evidence>
<dbReference type="Gene3D" id="3.40.50.300">
    <property type="entry name" value="P-loop containing nucleotide triphosphate hydrolases"/>
    <property type="match status" value="1"/>
</dbReference>
<dbReference type="EMBL" id="BFBR01000003">
    <property type="protein sequence ID" value="GBF57561.1"/>
    <property type="molecule type" value="Genomic_DNA"/>
</dbReference>
<proteinExistence type="predicted"/>
<organism evidence="1 2">
    <name type="scientific">Candidatus Phycosocius bacilliformis</name>
    <dbReference type="NCBI Taxonomy" id="1445552"/>
    <lineage>
        <taxon>Bacteria</taxon>
        <taxon>Pseudomonadati</taxon>
        <taxon>Pseudomonadota</taxon>
        <taxon>Alphaproteobacteria</taxon>
        <taxon>Caulobacterales</taxon>
        <taxon>Caulobacterales incertae sedis</taxon>
        <taxon>Candidatus Phycosocius</taxon>
    </lineage>
</organism>
<gene>
    <name evidence="1" type="ORF">PbB2_01228</name>
</gene>
<sequence length="168" mass="18957">MTDPAFHLVCGSTGAGKSTYSRKLAADLPGLYLAIDRWMVELFWPDSPQPIEFDWTMARIGRCEAMITEMALQAIGLGRHAILDLGFTTADHRRRFADVAKERGIPVVLHVLDVPVEVRWGRVQARNADKGETFSLTVDREMFDFVETMWEVPNREEMSALNGCLITD</sequence>
<protein>
    <recommendedName>
        <fullName evidence="3">ATP-binding protein</fullName>
    </recommendedName>
</protein>